<dbReference type="Proteomes" id="UP000241818">
    <property type="component" value="Unassembled WGS sequence"/>
</dbReference>
<dbReference type="EMBL" id="KZ679013">
    <property type="protein sequence ID" value="PSS15000.1"/>
    <property type="molecule type" value="Genomic_DNA"/>
</dbReference>
<protein>
    <submittedName>
        <fullName evidence="3">Uncharacterized protein</fullName>
    </submittedName>
</protein>
<feature type="chain" id="PRO_5015647446" evidence="2">
    <location>
        <begin position="29"/>
        <end position="127"/>
    </location>
</feature>
<feature type="signal peptide" evidence="2">
    <location>
        <begin position="1"/>
        <end position="28"/>
    </location>
</feature>
<gene>
    <name evidence="3" type="ORF">M430DRAFT_35810</name>
</gene>
<evidence type="ECO:0000256" key="2">
    <source>
        <dbReference type="SAM" id="SignalP"/>
    </source>
</evidence>
<evidence type="ECO:0000313" key="4">
    <source>
        <dbReference type="Proteomes" id="UP000241818"/>
    </source>
</evidence>
<name>A0A2T3AY80_AMORE</name>
<evidence type="ECO:0000256" key="1">
    <source>
        <dbReference type="SAM" id="MobiDB-lite"/>
    </source>
</evidence>
<dbReference type="GeneID" id="36574898"/>
<proteinExistence type="predicted"/>
<sequence>MPSNNLFSLPAAPLLLTTALLFSSLAAAIPFPQRLDDMTFRPRSSVEVAPRWISEPSGHVGTSVLGPPHGSTKPLKSRAEWPVVEEATTTFDPIEKQRTQKRSSAGEPEPPENSLRGDTKVYSGSYW</sequence>
<dbReference type="AlphaFoldDB" id="A0A2T3AY80"/>
<organism evidence="3 4">
    <name type="scientific">Amorphotheca resinae ATCC 22711</name>
    <dbReference type="NCBI Taxonomy" id="857342"/>
    <lineage>
        <taxon>Eukaryota</taxon>
        <taxon>Fungi</taxon>
        <taxon>Dikarya</taxon>
        <taxon>Ascomycota</taxon>
        <taxon>Pezizomycotina</taxon>
        <taxon>Leotiomycetes</taxon>
        <taxon>Helotiales</taxon>
        <taxon>Amorphothecaceae</taxon>
        <taxon>Amorphotheca</taxon>
    </lineage>
</organism>
<keyword evidence="4" id="KW-1185">Reference proteome</keyword>
<dbReference type="RefSeq" id="XP_024719599.1">
    <property type="nucleotide sequence ID" value="XM_024866817.1"/>
</dbReference>
<reference evidence="3 4" key="1">
    <citation type="journal article" date="2018" name="New Phytol.">
        <title>Comparative genomics and transcriptomics depict ericoid mycorrhizal fungi as versatile saprotrophs and plant mutualists.</title>
        <authorList>
            <person name="Martino E."/>
            <person name="Morin E."/>
            <person name="Grelet G.A."/>
            <person name="Kuo A."/>
            <person name="Kohler A."/>
            <person name="Daghino S."/>
            <person name="Barry K.W."/>
            <person name="Cichocki N."/>
            <person name="Clum A."/>
            <person name="Dockter R.B."/>
            <person name="Hainaut M."/>
            <person name="Kuo R.C."/>
            <person name="LaButti K."/>
            <person name="Lindahl B.D."/>
            <person name="Lindquist E.A."/>
            <person name="Lipzen A."/>
            <person name="Khouja H.R."/>
            <person name="Magnuson J."/>
            <person name="Murat C."/>
            <person name="Ohm R.A."/>
            <person name="Singer S.W."/>
            <person name="Spatafora J.W."/>
            <person name="Wang M."/>
            <person name="Veneault-Fourrey C."/>
            <person name="Henrissat B."/>
            <person name="Grigoriev I.V."/>
            <person name="Martin F.M."/>
            <person name="Perotto S."/>
        </authorList>
    </citation>
    <scope>NUCLEOTIDE SEQUENCE [LARGE SCALE GENOMIC DNA]</scope>
    <source>
        <strain evidence="3 4">ATCC 22711</strain>
    </source>
</reference>
<evidence type="ECO:0000313" key="3">
    <source>
        <dbReference type="EMBL" id="PSS15000.1"/>
    </source>
</evidence>
<dbReference type="InParanoid" id="A0A2T3AY80"/>
<keyword evidence="2" id="KW-0732">Signal</keyword>
<feature type="region of interest" description="Disordered" evidence="1">
    <location>
        <begin position="57"/>
        <end position="127"/>
    </location>
</feature>
<accession>A0A2T3AY80</accession>